<dbReference type="Proteomes" id="UP000192333">
    <property type="component" value="Chromosome I"/>
</dbReference>
<dbReference type="PANTHER" id="PTHR20992:SF9">
    <property type="entry name" value="AT15442P-RELATED"/>
    <property type="match status" value="1"/>
</dbReference>
<feature type="transmembrane region" description="Helical" evidence="1">
    <location>
        <begin position="100"/>
        <end position="119"/>
    </location>
</feature>
<dbReference type="PANTHER" id="PTHR20992">
    <property type="entry name" value="AT15442P-RELATED"/>
    <property type="match status" value="1"/>
</dbReference>
<feature type="transmembrane region" description="Helical" evidence="1">
    <location>
        <begin position="191"/>
        <end position="217"/>
    </location>
</feature>
<proteinExistence type="predicted"/>
<dbReference type="InterPro" id="IPR005240">
    <property type="entry name" value="DUF389"/>
</dbReference>
<feature type="transmembrane region" description="Helical" evidence="1">
    <location>
        <begin position="42"/>
        <end position="61"/>
    </location>
</feature>
<sequence>MVQIDPNEKDLDIERNFFSENVPVEERASVFNKLFFHYKKDWQNSFLLMLLLSIGLASLGLSENSSATIIGAMIIAPLGQPILALGGAVALGWRIQALRMFGIIILGSASSILIAYLIGLTLPDLTPNKEMLIRTSPDLRDLGIAVMAGAAGAWGYYRSEFSTILSGVAIAVALLPPLCTCGIMLEQGHFILAYGSILLFVTNLIGIIFATILIFFVLGIKNAQSRKRFYKGTIATIILGAIIILPLTINYQKFNSGILFHASIYEKAGKVCELSVNSPVIKELSIQGTGVIIAIDPFPNDKEEEQRLKTELERSTGLQVFLKSSAL</sequence>
<organism evidence="2 3">
    <name type="scientific">Aquiflexum balticum DSM 16537</name>
    <dbReference type="NCBI Taxonomy" id="758820"/>
    <lineage>
        <taxon>Bacteria</taxon>
        <taxon>Pseudomonadati</taxon>
        <taxon>Bacteroidota</taxon>
        <taxon>Cytophagia</taxon>
        <taxon>Cytophagales</taxon>
        <taxon>Cyclobacteriaceae</taxon>
        <taxon>Aquiflexum</taxon>
    </lineage>
</organism>
<evidence type="ECO:0000256" key="1">
    <source>
        <dbReference type="SAM" id="Phobius"/>
    </source>
</evidence>
<protein>
    <submittedName>
        <fullName evidence="2">Uncharacterized hydrophobic domain-containing protein</fullName>
    </submittedName>
</protein>
<keyword evidence="1" id="KW-1133">Transmembrane helix</keyword>
<feature type="transmembrane region" description="Helical" evidence="1">
    <location>
        <begin position="67"/>
        <end position="93"/>
    </location>
</feature>
<dbReference type="AlphaFoldDB" id="A0A1W2H9Y2"/>
<keyword evidence="1" id="KW-0472">Membrane</keyword>
<dbReference type="Pfam" id="PF04087">
    <property type="entry name" value="DUF389"/>
    <property type="match status" value="1"/>
</dbReference>
<reference evidence="3" key="1">
    <citation type="submission" date="2017-04" db="EMBL/GenBank/DDBJ databases">
        <authorList>
            <person name="Varghese N."/>
            <person name="Submissions S."/>
        </authorList>
    </citation>
    <scope>NUCLEOTIDE SEQUENCE [LARGE SCALE GENOMIC DNA]</scope>
    <source>
        <strain evidence="3">DSM 16537</strain>
    </source>
</reference>
<feature type="transmembrane region" description="Helical" evidence="1">
    <location>
        <begin position="164"/>
        <end position="185"/>
    </location>
</feature>
<dbReference type="RefSeq" id="WP_084122348.1">
    <property type="nucleotide sequence ID" value="NZ_LT838813.1"/>
</dbReference>
<evidence type="ECO:0000313" key="3">
    <source>
        <dbReference type="Proteomes" id="UP000192333"/>
    </source>
</evidence>
<dbReference type="EMBL" id="LT838813">
    <property type="protein sequence ID" value="SMD45508.1"/>
    <property type="molecule type" value="Genomic_DNA"/>
</dbReference>
<feature type="transmembrane region" description="Helical" evidence="1">
    <location>
        <begin position="139"/>
        <end position="157"/>
    </location>
</feature>
<gene>
    <name evidence="2" type="ORF">SAMN00777080_4162</name>
</gene>
<keyword evidence="3" id="KW-1185">Reference proteome</keyword>
<evidence type="ECO:0000313" key="2">
    <source>
        <dbReference type="EMBL" id="SMD45508.1"/>
    </source>
</evidence>
<feature type="transmembrane region" description="Helical" evidence="1">
    <location>
        <begin position="229"/>
        <end position="249"/>
    </location>
</feature>
<accession>A0A1W2H9Y2</accession>
<keyword evidence="1" id="KW-0812">Transmembrane</keyword>
<dbReference type="OrthoDB" id="9790659at2"/>
<name>A0A1W2H9Y2_9BACT</name>